<evidence type="ECO:0000313" key="5">
    <source>
        <dbReference type="EMBL" id="RXR21496.1"/>
    </source>
</evidence>
<name>A0A4Q1K874_9FLAO</name>
<dbReference type="SFLD" id="SFLDS00001">
    <property type="entry name" value="Enolase"/>
    <property type="match status" value="1"/>
</dbReference>
<evidence type="ECO:0000259" key="4">
    <source>
        <dbReference type="SMART" id="SM00922"/>
    </source>
</evidence>
<dbReference type="EMBL" id="SBKN01000008">
    <property type="protein sequence ID" value="RXR21496.1"/>
    <property type="molecule type" value="Genomic_DNA"/>
</dbReference>
<keyword evidence="3" id="KW-0456">Lyase</keyword>
<dbReference type="Proteomes" id="UP000289857">
    <property type="component" value="Unassembled WGS sequence"/>
</dbReference>
<dbReference type="OrthoDB" id="9766759at2"/>
<dbReference type="InterPro" id="IPR013342">
    <property type="entry name" value="Mandelate_racemase_C"/>
</dbReference>
<dbReference type="InterPro" id="IPR029065">
    <property type="entry name" value="Enolase_C-like"/>
</dbReference>
<dbReference type="InterPro" id="IPR036849">
    <property type="entry name" value="Enolase-like_C_sf"/>
</dbReference>
<dbReference type="RefSeq" id="WP_129462246.1">
    <property type="nucleotide sequence ID" value="NZ_SBKN01000008.1"/>
</dbReference>
<dbReference type="SFLD" id="SFLDF00009">
    <property type="entry name" value="o-succinylbenzoate_synthase"/>
    <property type="match status" value="1"/>
</dbReference>
<dbReference type="AlphaFoldDB" id="A0A4Q1K874"/>
<dbReference type="SUPFAM" id="SSF54826">
    <property type="entry name" value="Enolase N-terminal domain-like"/>
    <property type="match status" value="1"/>
</dbReference>
<dbReference type="Pfam" id="PF21508">
    <property type="entry name" value="MenC_N"/>
    <property type="match status" value="1"/>
</dbReference>
<dbReference type="GO" id="GO:0016829">
    <property type="term" value="F:lyase activity"/>
    <property type="evidence" value="ECO:0007669"/>
    <property type="project" value="UniProtKB-KW"/>
</dbReference>
<dbReference type="CDD" id="cd03320">
    <property type="entry name" value="OSBS"/>
    <property type="match status" value="1"/>
</dbReference>
<keyword evidence="1" id="KW-0479">Metal-binding</keyword>
<dbReference type="PANTHER" id="PTHR48073:SF2">
    <property type="entry name" value="O-SUCCINYLBENZOATE SYNTHASE"/>
    <property type="match status" value="1"/>
</dbReference>
<proteinExistence type="predicted"/>
<dbReference type="SMART" id="SM00922">
    <property type="entry name" value="MR_MLE"/>
    <property type="match status" value="1"/>
</dbReference>
<evidence type="ECO:0000256" key="3">
    <source>
        <dbReference type="ARBA" id="ARBA00023239"/>
    </source>
</evidence>
<organism evidence="5 6">
    <name type="scientific">Flavobacterium stagni</name>
    <dbReference type="NCBI Taxonomy" id="2506421"/>
    <lineage>
        <taxon>Bacteria</taxon>
        <taxon>Pseudomonadati</taxon>
        <taxon>Bacteroidota</taxon>
        <taxon>Flavobacteriia</taxon>
        <taxon>Flavobacteriales</taxon>
        <taxon>Flavobacteriaceae</taxon>
        <taxon>Flavobacterium</taxon>
    </lineage>
</organism>
<keyword evidence="6" id="KW-1185">Reference proteome</keyword>
<comment type="caution">
    <text evidence="5">The sequence shown here is derived from an EMBL/GenBank/DDBJ whole genome shotgun (WGS) entry which is preliminary data.</text>
</comment>
<dbReference type="SUPFAM" id="SSF51604">
    <property type="entry name" value="Enolase C-terminal domain-like"/>
    <property type="match status" value="1"/>
</dbReference>
<keyword evidence="2" id="KW-0460">Magnesium</keyword>
<dbReference type="GO" id="GO:0016854">
    <property type="term" value="F:racemase and epimerase activity"/>
    <property type="evidence" value="ECO:0007669"/>
    <property type="project" value="UniProtKB-ARBA"/>
</dbReference>
<dbReference type="Gene3D" id="3.20.20.120">
    <property type="entry name" value="Enolase-like C-terminal domain"/>
    <property type="match status" value="1"/>
</dbReference>
<dbReference type="Pfam" id="PF13378">
    <property type="entry name" value="MR_MLE_C"/>
    <property type="match status" value="1"/>
</dbReference>
<feature type="domain" description="Mandelate racemase/muconate lactonizing enzyme C-terminal" evidence="4">
    <location>
        <begin position="128"/>
        <end position="225"/>
    </location>
</feature>
<dbReference type="Gene3D" id="3.30.390.10">
    <property type="entry name" value="Enolase-like, N-terminal domain"/>
    <property type="match status" value="1"/>
</dbReference>
<reference evidence="6" key="1">
    <citation type="submission" date="2019-01" db="EMBL/GenBank/DDBJ databases">
        <title>Cytophagaceae bacterium strain CAR-16.</title>
        <authorList>
            <person name="Chen W.-M."/>
        </authorList>
    </citation>
    <scope>NUCLEOTIDE SEQUENCE [LARGE SCALE GENOMIC DNA]</scope>
    <source>
        <strain evidence="6">WWJ-16</strain>
    </source>
</reference>
<evidence type="ECO:0000256" key="2">
    <source>
        <dbReference type="ARBA" id="ARBA00022842"/>
    </source>
</evidence>
<protein>
    <submittedName>
        <fullName evidence="5">O-succinylbenzoate synthase</fullName>
    </submittedName>
</protein>
<evidence type="ECO:0000313" key="6">
    <source>
        <dbReference type="Proteomes" id="UP000289857"/>
    </source>
</evidence>
<accession>A0A4Q1K874</accession>
<dbReference type="GO" id="GO:0046872">
    <property type="term" value="F:metal ion binding"/>
    <property type="evidence" value="ECO:0007669"/>
    <property type="project" value="UniProtKB-KW"/>
</dbReference>
<sequence>MEANFVRYLMNFNVPVGTSRGEMEVRETWFLFIKENGRLGMGECGMLKGLSCDDRPEFLEKLQWVCDHIEMGETALYEAMREYPSIQFGIEQAFLSFYSPHPGLLFPSAFTAGKESIPINGLLWMGKPTFIRKQFDEKVTHFPCVKMKVGALNFQSELDLLTEFRAQYPPDQLEIRLDANGAFTPENVEERLAQLAEFSIHSIEQPIRPKQFDLMRDLCQMSPIPIALDEELIGIFDREDKEKLLDTIQPQYIILKPSFVGGFRGSQEWIDLANERNIGWWITSALESNVGLNAIAQWTYTLGSSMAQGLGTGSLYLNNFQSPLTIKEGHLWHHDLNDWDAFVWNEKSN</sequence>
<gene>
    <name evidence="5" type="ORF">EQG61_12295</name>
</gene>
<dbReference type="SFLD" id="SFLDG00180">
    <property type="entry name" value="muconate_cycloisomerase"/>
    <property type="match status" value="1"/>
</dbReference>
<dbReference type="PANTHER" id="PTHR48073">
    <property type="entry name" value="O-SUCCINYLBENZOATE SYNTHASE-RELATED"/>
    <property type="match status" value="1"/>
</dbReference>
<dbReference type="InterPro" id="IPR029017">
    <property type="entry name" value="Enolase-like_N"/>
</dbReference>
<evidence type="ECO:0000256" key="1">
    <source>
        <dbReference type="ARBA" id="ARBA00022723"/>
    </source>
</evidence>
<dbReference type="InterPro" id="IPR041338">
    <property type="entry name" value="OSBS_N"/>
</dbReference>